<dbReference type="EMBL" id="GG662216">
    <property type="protein sequence ID" value="EWS70989.1"/>
    <property type="molecule type" value="Genomic_DNA"/>
</dbReference>
<proteinExistence type="predicted"/>
<evidence type="ECO:0000313" key="2">
    <source>
        <dbReference type="Proteomes" id="UP000009168"/>
    </source>
</evidence>
<organism evidence="1 2">
    <name type="scientific">Tetrahymena thermophila (strain SB210)</name>
    <dbReference type="NCBI Taxonomy" id="312017"/>
    <lineage>
        <taxon>Eukaryota</taxon>
        <taxon>Sar</taxon>
        <taxon>Alveolata</taxon>
        <taxon>Ciliophora</taxon>
        <taxon>Intramacronucleata</taxon>
        <taxon>Oligohymenophorea</taxon>
        <taxon>Hymenostomatida</taxon>
        <taxon>Tetrahymenina</taxon>
        <taxon>Tetrahymenidae</taxon>
        <taxon>Tetrahymena</taxon>
    </lineage>
</organism>
<dbReference type="RefSeq" id="XP_012656473.1">
    <property type="nucleotide sequence ID" value="XM_012801019.1"/>
</dbReference>
<dbReference type="AlphaFoldDB" id="W7XDV0"/>
<dbReference type="InParanoid" id="W7XDV0"/>
<name>W7XDV0_TETTS</name>
<keyword evidence="2" id="KW-1185">Reference proteome</keyword>
<sequence>MIQLIQFIIKKIKKAFEDFKQQYSKINSKSNQYSNKKQRSLIFQIDFATRELHFQIKQSQHRSNQLRHRYLVFIHQYQQAKLQPFYNKKSNYLLEKSLITRQIFTFVKVKQKIHQLANFGLNQIQPIFQGIAERKSHTLQIQNSKRNIIK</sequence>
<accession>W7XDV0</accession>
<reference evidence="2" key="1">
    <citation type="journal article" date="2006" name="PLoS Biol.">
        <title>Macronuclear genome sequence of the ciliate Tetrahymena thermophila, a model eukaryote.</title>
        <authorList>
            <person name="Eisen J.A."/>
            <person name="Coyne R.S."/>
            <person name="Wu M."/>
            <person name="Wu D."/>
            <person name="Thiagarajan M."/>
            <person name="Wortman J.R."/>
            <person name="Badger J.H."/>
            <person name="Ren Q."/>
            <person name="Amedeo P."/>
            <person name="Jones K.M."/>
            <person name="Tallon L.J."/>
            <person name="Delcher A.L."/>
            <person name="Salzberg S.L."/>
            <person name="Silva J.C."/>
            <person name="Haas B.J."/>
            <person name="Majoros W.H."/>
            <person name="Farzad M."/>
            <person name="Carlton J.M."/>
            <person name="Smith R.K. Jr."/>
            <person name="Garg J."/>
            <person name="Pearlman R.E."/>
            <person name="Karrer K.M."/>
            <person name="Sun L."/>
            <person name="Manning G."/>
            <person name="Elde N.C."/>
            <person name="Turkewitz A.P."/>
            <person name="Asai D.J."/>
            <person name="Wilkes D.E."/>
            <person name="Wang Y."/>
            <person name="Cai H."/>
            <person name="Collins K."/>
            <person name="Stewart B.A."/>
            <person name="Lee S.R."/>
            <person name="Wilamowska K."/>
            <person name="Weinberg Z."/>
            <person name="Ruzzo W.L."/>
            <person name="Wloga D."/>
            <person name="Gaertig J."/>
            <person name="Frankel J."/>
            <person name="Tsao C.-C."/>
            <person name="Gorovsky M.A."/>
            <person name="Keeling P.J."/>
            <person name="Waller R.F."/>
            <person name="Patron N.J."/>
            <person name="Cherry J.M."/>
            <person name="Stover N.A."/>
            <person name="Krieger C.J."/>
            <person name="del Toro C."/>
            <person name="Ryder H.F."/>
            <person name="Williamson S.C."/>
            <person name="Barbeau R.A."/>
            <person name="Hamilton E.P."/>
            <person name="Orias E."/>
        </authorList>
    </citation>
    <scope>NUCLEOTIDE SEQUENCE [LARGE SCALE GENOMIC DNA]</scope>
    <source>
        <strain evidence="2">SB210</strain>
    </source>
</reference>
<evidence type="ECO:0000313" key="1">
    <source>
        <dbReference type="EMBL" id="EWS70989.1"/>
    </source>
</evidence>
<protein>
    <submittedName>
        <fullName evidence="1">Uncharacterized protein</fullName>
    </submittedName>
</protein>
<gene>
    <name evidence="1" type="ORF">TTHERM_000677979</name>
</gene>
<dbReference type="KEGG" id="tet:TTHERM_000677979"/>
<dbReference type="GeneID" id="24440158"/>
<dbReference type="Proteomes" id="UP000009168">
    <property type="component" value="Unassembled WGS sequence"/>
</dbReference>